<protein>
    <submittedName>
        <fullName evidence="8">Iron reductase</fullName>
    </submittedName>
</protein>
<evidence type="ECO:0000313" key="8">
    <source>
        <dbReference type="EMBL" id="KAF4406154.1"/>
    </source>
</evidence>
<feature type="transmembrane region" description="Helical" evidence="6">
    <location>
        <begin position="290"/>
        <end position="309"/>
    </location>
</feature>
<evidence type="ECO:0000256" key="1">
    <source>
        <dbReference type="ARBA" id="ARBA00004141"/>
    </source>
</evidence>
<feature type="domain" description="Ferric oxidoreductase" evidence="7">
    <location>
        <begin position="90"/>
        <end position="226"/>
    </location>
</feature>
<comment type="caution">
    <text evidence="8">The sequence shown here is derived from an EMBL/GenBank/DDBJ whole genome shotgun (WGS) entry which is preliminary data.</text>
</comment>
<feature type="region of interest" description="Disordered" evidence="5">
    <location>
        <begin position="1"/>
        <end position="25"/>
    </location>
</feature>
<evidence type="ECO:0000256" key="6">
    <source>
        <dbReference type="SAM" id="Phobius"/>
    </source>
</evidence>
<feature type="transmembrane region" description="Helical" evidence="6">
    <location>
        <begin position="329"/>
        <end position="349"/>
    </location>
</feature>
<feature type="transmembrane region" description="Helical" evidence="6">
    <location>
        <begin position="127"/>
        <end position="146"/>
    </location>
</feature>
<dbReference type="InterPro" id="IPR013130">
    <property type="entry name" value="Fe3_Rdtase_TM_dom"/>
</dbReference>
<dbReference type="Proteomes" id="UP000621266">
    <property type="component" value="Unassembled WGS sequence"/>
</dbReference>
<evidence type="ECO:0000259" key="7">
    <source>
        <dbReference type="Pfam" id="PF01794"/>
    </source>
</evidence>
<evidence type="ECO:0000256" key="3">
    <source>
        <dbReference type="ARBA" id="ARBA00022989"/>
    </source>
</evidence>
<evidence type="ECO:0000313" key="9">
    <source>
        <dbReference type="Proteomes" id="UP000621266"/>
    </source>
</evidence>
<name>A0ABQ7FCR0_9ACTN</name>
<feature type="transmembrane region" description="Helical" evidence="6">
    <location>
        <begin position="246"/>
        <end position="263"/>
    </location>
</feature>
<organism evidence="8 9">
    <name type="scientific">Streptomyces lycii</name>
    <dbReference type="NCBI Taxonomy" id="2654337"/>
    <lineage>
        <taxon>Bacteria</taxon>
        <taxon>Bacillati</taxon>
        <taxon>Actinomycetota</taxon>
        <taxon>Actinomycetes</taxon>
        <taxon>Kitasatosporales</taxon>
        <taxon>Streptomycetaceae</taxon>
        <taxon>Streptomyces</taxon>
    </lineage>
</organism>
<accession>A0ABQ7FCR0</accession>
<feature type="transmembrane region" description="Helical" evidence="6">
    <location>
        <begin position="182"/>
        <end position="203"/>
    </location>
</feature>
<comment type="subcellular location">
    <subcellularLocation>
        <location evidence="1">Membrane</location>
        <topology evidence="1">Multi-pass membrane protein</topology>
    </subcellularLocation>
</comment>
<evidence type="ECO:0000256" key="5">
    <source>
        <dbReference type="SAM" id="MobiDB-lite"/>
    </source>
</evidence>
<evidence type="ECO:0000256" key="4">
    <source>
        <dbReference type="ARBA" id="ARBA00023136"/>
    </source>
</evidence>
<feature type="compositionally biased region" description="Basic and acidic residues" evidence="5">
    <location>
        <begin position="1"/>
        <end position="15"/>
    </location>
</feature>
<keyword evidence="9" id="KW-1185">Reference proteome</keyword>
<gene>
    <name evidence="8" type="ORF">GCU69_26460</name>
</gene>
<dbReference type="EMBL" id="WHPN01000383">
    <property type="protein sequence ID" value="KAF4406154.1"/>
    <property type="molecule type" value="Genomic_DNA"/>
</dbReference>
<evidence type="ECO:0000256" key="2">
    <source>
        <dbReference type="ARBA" id="ARBA00022692"/>
    </source>
</evidence>
<feature type="transmembrane region" description="Helical" evidence="6">
    <location>
        <begin position="215"/>
        <end position="234"/>
    </location>
</feature>
<proteinExistence type="predicted"/>
<feature type="compositionally biased region" description="Low complexity" evidence="5">
    <location>
        <begin position="367"/>
        <end position="385"/>
    </location>
</feature>
<feature type="transmembrane region" description="Helical" evidence="6">
    <location>
        <begin position="80"/>
        <end position="106"/>
    </location>
</feature>
<dbReference type="Pfam" id="PF01794">
    <property type="entry name" value="Ferric_reduct"/>
    <property type="match status" value="1"/>
</dbReference>
<keyword evidence="2 6" id="KW-0812">Transmembrane</keyword>
<feature type="transmembrane region" description="Helical" evidence="6">
    <location>
        <begin position="42"/>
        <end position="60"/>
    </location>
</feature>
<reference evidence="8 9" key="1">
    <citation type="submission" date="2019-10" db="EMBL/GenBank/DDBJ databases">
        <title>Streptomyces tenebrisbrunneis sp.nov., an endogenous actinomycete isolated from of Lycium ruthenicum.</title>
        <authorList>
            <person name="Ma L."/>
        </authorList>
    </citation>
    <scope>NUCLEOTIDE SEQUENCE [LARGE SCALE GENOMIC DNA]</scope>
    <source>
        <strain evidence="8 9">TRM 66187</strain>
    </source>
</reference>
<keyword evidence="4 6" id="KW-0472">Membrane</keyword>
<feature type="region of interest" description="Disordered" evidence="5">
    <location>
        <begin position="356"/>
        <end position="413"/>
    </location>
</feature>
<sequence>MTGDRATDPEPEKTEPAGVRGRRGGFDGQGLRADLRGAVPDASLALLATGLIFGWLYVRVENGTSATTQVMPMLADADEFWMYWLCQAFGWSGLLWAYITIVFGLLRSGPRPKWRRLPAARLEKWHRTTSLTTIALMFLHAFLFFAELIRDNEENLPWGSRVFTAFVDVFVPGGYATGTGRVAILLGLIAFYLAIPLGLAFYLRHATGSRTWRALHRFIVVVYVLSVWHTLLYGTNVWYDGSFRTLVWALQMPVAALLLLRLLEPARPAERLRLRGPGRESRPLRLTYRLAGRLAVVATVLGLLAVVVSGVDGGRTPDGASPGLWPEQWVIWAGLLALTLAATGVAYRLRRSAAAPPHAAARRSRPGADADSPADGPADGPADSPLRGSAESLADSLPDSPLDSPAGQDAEAR</sequence>
<keyword evidence="3 6" id="KW-1133">Transmembrane helix</keyword>